<sequence>MHEPLKLLTDQLDTPIGEMILVADHDGNLRAIDWTDHTERLHNLLRRHYGRNGFTLEPANNPSGLTNAIKRYFAGDLTAISTLPVQTAGTPFQREVWRALREIPHGTTTTYGQLAAQIGRPNAVRAVGLANGSNPIGVVVPCHRVIGSNGSLTGYGGGLERKRWLLNHEDTNHQNKEQTASLPLKLT</sequence>
<evidence type="ECO:0000256" key="6">
    <source>
        <dbReference type="ARBA" id="ARBA00023204"/>
    </source>
</evidence>
<evidence type="ECO:0000256" key="4">
    <source>
        <dbReference type="ARBA" id="ARBA00022679"/>
    </source>
</evidence>
<dbReference type="SUPFAM" id="SSF53155">
    <property type="entry name" value="Methylated DNA-protein cysteine methyltransferase domain"/>
    <property type="match status" value="1"/>
</dbReference>
<keyword evidence="4 8" id="KW-0808">Transferase</keyword>
<dbReference type="InterPro" id="IPR008332">
    <property type="entry name" value="MethylG_MeTrfase_N"/>
</dbReference>
<dbReference type="NCBIfam" id="TIGR00589">
    <property type="entry name" value="ogt"/>
    <property type="match status" value="1"/>
</dbReference>
<feature type="domain" description="Methylated-DNA-[protein]-cysteine S-methyltransferase DNA binding" evidence="9">
    <location>
        <begin position="91"/>
        <end position="170"/>
    </location>
</feature>
<dbReference type="InterPro" id="IPR036217">
    <property type="entry name" value="MethylDNA_cys_MeTrfase_DNAb"/>
</dbReference>
<dbReference type="AlphaFoldDB" id="A0A7W8IG33"/>
<dbReference type="Gene3D" id="1.10.10.10">
    <property type="entry name" value="Winged helix-like DNA-binding domain superfamily/Winged helix DNA-binding domain"/>
    <property type="match status" value="1"/>
</dbReference>
<dbReference type="InterPro" id="IPR036631">
    <property type="entry name" value="MGMT_N_sf"/>
</dbReference>
<dbReference type="GO" id="GO:0003908">
    <property type="term" value="F:methylated-DNA-[protein]-cysteine S-methyltransferase activity"/>
    <property type="evidence" value="ECO:0007669"/>
    <property type="project" value="UniProtKB-UniRule"/>
</dbReference>
<feature type="active site" description="Nucleophile; methyl group acceptor" evidence="8">
    <location>
        <position position="142"/>
    </location>
</feature>
<evidence type="ECO:0000256" key="2">
    <source>
        <dbReference type="ARBA" id="ARBA00022490"/>
    </source>
</evidence>
<comment type="function">
    <text evidence="8">Involved in the cellular defense against the biological effects of O6-methylguanine (O6-MeG) and O4-methylthymine (O4-MeT) in DNA. Repairs the methylated nucleobase in DNA by stoichiometrically transferring the methyl group to a cysteine residue in the enzyme. This is a suicide reaction: the enzyme is irreversibly inactivated.</text>
</comment>
<comment type="catalytic activity">
    <reaction evidence="1 8">
        <text>a 4-O-methyl-thymidine in DNA + L-cysteinyl-[protein] = a thymidine in DNA + S-methyl-L-cysteinyl-[protein]</text>
        <dbReference type="Rhea" id="RHEA:53428"/>
        <dbReference type="Rhea" id="RHEA-COMP:10131"/>
        <dbReference type="Rhea" id="RHEA-COMP:10132"/>
        <dbReference type="Rhea" id="RHEA-COMP:13555"/>
        <dbReference type="Rhea" id="RHEA-COMP:13556"/>
        <dbReference type="ChEBI" id="CHEBI:29950"/>
        <dbReference type="ChEBI" id="CHEBI:82612"/>
        <dbReference type="ChEBI" id="CHEBI:137386"/>
        <dbReference type="ChEBI" id="CHEBI:137387"/>
        <dbReference type="EC" id="2.1.1.63"/>
    </reaction>
</comment>
<dbReference type="NCBIfam" id="NF007626">
    <property type="entry name" value="PRK10286.1"/>
    <property type="match status" value="1"/>
</dbReference>
<name>A0A7W8IG33_9BACT</name>
<evidence type="ECO:0000256" key="1">
    <source>
        <dbReference type="ARBA" id="ARBA00001286"/>
    </source>
</evidence>
<gene>
    <name evidence="11" type="ORF">HDF09_001022</name>
</gene>
<keyword evidence="3 8" id="KW-0489">Methyltransferase</keyword>
<accession>A0A7W8IG33</accession>
<evidence type="ECO:0000313" key="11">
    <source>
        <dbReference type="EMBL" id="MBB5316372.1"/>
    </source>
</evidence>
<keyword evidence="5 8" id="KW-0227">DNA damage</keyword>
<evidence type="ECO:0000256" key="3">
    <source>
        <dbReference type="ARBA" id="ARBA00022603"/>
    </source>
</evidence>
<dbReference type="GO" id="GO:0005737">
    <property type="term" value="C:cytoplasm"/>
    <property type="evidence" value="ECO:0007669"/>
    <property type="project" value="UniProtKB-SubCell"/>
</dbReference>
<dbReference type="Proteomes" id="UP000568106">
    <property type="component" value="Unassembled WGS sequence"/>
</dbReference>
<comment type="caution">
    <text evidence="11">The sequence shown here is derived from an EMBL/GenBank/DDBJ whole genome shotgun (WGS) entry which is preliminary data.</text>
</comment>
<evidence type="ECO:0000313" key="12">
    <source>
        <dbReference type="Proteomes" id="UP000568106"/>
    </source>
</evidence>
<evidence type="ECO:0000256" key="7">
    <source>
        <dbReference type="ARBA" id="ARBA00049348"/>
    </source>
</evidence>
<dbReference type="Pfam" id="PF02870">
    <property type="entry name" value="Methyltransf_1N"/>
    <property type="match status" value="1"/>
</dbReference>
<organism evidence="11 12">
    <name type="scientific">Tunturiibacter empetritectus</name>
    <dbReference type="NCBI Taxonomy" id="3069691"/>
    <lineage>
        <taxon>Bacteria</taxon>
        <taxon>Pseudomonadati</taxon>
        <taxon>Acidobacteriota</taxon>
        <taxon>Terriglobia</taxon>
        <taxon>Terriglobales</taxon>
        <taxon>Acidobacteriaceae</taxon>
        <taxon>Tunturiibacter</taxon>
    </lineage>
</organism>
<dbReference type="FunFam" id="1.10.10.10:FF:000337">
    <property type="entry name" value="Methylated-DNA--protein-cysteine methyltransferase"/>
    <property type="match status" value="1"/>
</dbReference>
<dbReference type="InterPro" id="IPR036388">
    <property type="entry name" value="WH-like_DNA-bd_sf"/>
</dbReference>
<reference evidence="11" key="1">
    <citation type="submission" date="2020-08" db="EMBL/GenBank/DDBJ databases">
        <title>Genomic Encyclopedia of Type Strains, Phase IV (KMG-V): Genome sequencing to study the core and pangenomes of soil and plant-associated prokaryotes.</title>
        <authorList>
            <person name="Whitman W."/>
        </authorList>
    </citation>
    <scope>NUCLEOTIDE SEQUENCE [LARGE SCALE GENOMIC DNA]</scope>
    <source>
        <strain evidence="11">M8UP27</strain>
    </source>
</reference>
<evidence type="ECO:0000256" key="5">
    <source>
        <dbReference type="ARBA" id="ARBA00022763"/>
    </source>
</evidence>
<dbReference type="HAMAP" id="MF_00772">
    <property type="entry name" value="OGT"/>
    <property type="match status" value="1"/>
</dbReference>
<comment type="subcellular location">
    <subcellularLocation>
        <location evidence="8">Cytoplasm</location>
    </subcellularLocation>
</comment>
<keyword evidence="2 8" id="KW-0963">Cytoplasm</keyword>
<dbReference type="EC" id="2.1.1.63" evidence="8"/>
<protein>
    <recommendedName>
        <fullName evidence="8">Methylated-DNA--protein-cysteine methyltransferase</fullName>
        <ecNumber evidence="8">2.1.1.63</ecNumber>
    </recommendedName>
    <alternativeName>
        <fullName evidence="8">6-O-methylguanine-DNA methyltransferase</fullName>
        <shortName evidence="8">MGMT</shortName>
    </alternativeName>
    <alternativeName>
        <fullName evidence="8">O-6-methylguanine-DNA-alkyltransferase</fullName>
    </alternativeName>
</protein>
<feature type="domain" description="Methylguanine DNA methyltransferase ribonuclease-like" evidence="10">
    <location>
        <begin position="12"/>
        <end position="86"/>
    </location>
</feature>
<keyword evidence="12" id="KW-1185">Reference proteome</keyword>
<dbReference type="GO" id="GO:0006307">
    <property type="term" value="P:DNA alkylation repair"/>
    <property type="evidence" value="ECO:0007669"/>
    <property type="project" value="UniProtKB-UniRule"/>
</dbReference>
<evidence type="ECO:0000259" key="10">
    <source>
        <dbReference type="Pfam" id="PF02870"/>
    </source>
</evidence>
<dbReference type="CDD" id="cd06445">
    <property type="entry name" value="ATase"/>
    <property type="match status" value="1"/>
</dbReference>
<dbReference type="InterPro" id="IPR014048">
    <property type="entry name" value="MethylDNA_cys_MeTrfase_DNA-bd"/>
</dbReference>
<dbReference type="PANTHER" id="PTHR10815">
    <property type="entry name" value="METHYLATED-DNA--PROTEIN-CYSTEINE METHYLTRANSFERASE"/>
    <property type="match status" value="1"/>
</dbReference>
<dbReference type="PROSITE" id="PS00374">
    <property type="entry name" value="MGMT"/>
    <property type="match status" value="1"/>
</dbReference>
<dbReference type="InterPro" id="IPR001497">
    <property type="entry name" value="MethylDNA_cys_MeTrfase_AS"/>
</dbReference>
<comment type="catalytic activity">
    <reaction evidence="7 8">
        <text>a 6-O-methyl-2'-deoxyguanosine in DNA + L-cysteinyl-[protein] = S-methyl-L-cysteinyl-[protein] + a 2'-deoxyguanosine in DNA</text>
        <dbReference type="Rhea" id="RHEA:24000"/>
        <dbReference type="Rhea" id="RHEA-COMP:10131"/>
        <dbReference type="Rhea" id="RHEA-COMP:10132"/>
        <dbReference type="Rhea" id="RHEA-COMP:11367"/>
        <dbReference type="Rhea" id="RHEA-COMP:11368"/>
        <dbReference type="ChEBI" id="CHEBI:29950"/>
        <dbReference type="ChEBI" id="CHEBI:82612"/>
        <dbReference type="ChEBI" id="CHEBI:85445"/>
        <dbReference type="ChEBI" id="CHEBI:85448"/>
        <dbReference type="EC" id="2.1.1.63"/>
    </reaction>
</comment>
<dbReference type="InterPro" id="IPR023546">
    <property type="entry name" value="MGMT"/>
</dbReference>
<dbReference type="SUPFAM" id="SSF46767">
    <property type="entry name" value="Methylated DNA-protein cysteine methyltransferase, C-terminal domain"/>
    <property type="match status" value="1"/>
</dbReference>
<keyword evidence="6 8" id="KW-0234">DNA repair</keyword>
<comment type="similarity">
    <text evidence="8">Belongs to the MGMT family.</text>
</comment>
<evidence type="ECO:0000256" key="8">
    <source>
        <dbReference type="HAMAP-Rule" id="MF_00772"/>
    </source>
</evidence>
<dbReference type="Pfam" id="PF01035">
    <property type="entry name" value="DNA_binding_1"/>
    <property type="match status" value="1"/>
</dbReference>
<comment type="miscellaneous">
    <text evidence="8">This enzyme catalyzes only one turnover and therefore is not strictly catalytic. According to one definition, an enzyme is a biocatalyst that acts repeatedly and over many reaction cycles.</text>
</comment>
<dbReference type="EMBL" id="JACHDY010000001">
    <property type="protein sequence ID" value="MBB5316372.1"/>
    <property type="molecule type" value="Genomic_DNA"/>
</dbReference>
<proteinExistence type="inferred from homology"/>
<dbReference type="PANTHER" id="PTHR10815:SF5">
    <property type="entry name" value="METHYLATED-DNA--PROTEIN-CYSTEINE METHYLTRANSFERASE"/>
    <property type="match status" value="1"/>
</dbReference>
<evidence type="ECO:0000259" key="9">
    <source>
        <dbReference type="Pfam" id="PF01035"/>
    </source>
</evidence>
<dbReference type="GO" id="GO:0032259">
    <property type="term" value="P:methylation"/>
    <property type="evidence" value="ECO:0007669"/>
    <property type="project" value="UniProtKB-KW"/>
</dbReference>